<dbReference type="RefSeq" id="WP_106646784.1">
    <property type="nucleotide sequence ID" value="NZ_BMGO01000001.1"/>
</dbReference>
<accession>A0A2K9AMU3</accession>
<dbReference type="KEGG" id="kpd:CW740_06635"/>
<keyword evidence="2" id="KW-1185">Reference proteome</keyword>
<dbReference type="PROSITE" id="PS51257">
    <property type="entry name" value="PROKAR_LIPOPROTEIN"/>
    <property type="match status" value="1"/>
</dbReference>
<protein>
    <submittedName>
        <fullName evidence="1">Uncharacterized protein</fullName>
    </submittedName>
</protein>
<organism evidence="1 2">
    <name type="scientific">Kangiella profundi</name>
    <dbReference type="NCBI Taxonomy" id="1561924"/>
    <lineage>
        <taxon>Bacteria</taxon>
        <taxon>Pseudomonadati</taxon>
        <taxon>Pseudomonadota</taxon>
        <taxon>Gammaproteobacteria</taxon>
        <taxon>Kangiellales</taxon>
        <taxon>Kangiellaceae</taxon>
        <taxon>Kangiella</taxon>
    </lineage>
</organism>
<reference evidence="1 2" key="1">
    <citation type="submission" date="2017-12" db="EMBL/GenBank/DDBJ databases">
        <title>Kangiella profundi FT102 completed genome.</title>
        <authorList>
            <person name="Xu J."/>
            <person name="Wang J."/>
            <person name="Lu Y."/>
        </authorList>
    </citation>
    <scope>NUCLEOTIDE SEQUENCE [LARGE SCALE GENOMIC DNA]</scope>
    <source>
        <strain evidence="1 2">FT102</strain>
    </source>
</reference>
<evidence type="ECO:0000313" key="1">
    <source>
        <dbReference type="EMBL" id="AUD78942.1"/>
    </source>
</evidence>
<dbReference type="OrthoDB" id="9844120at2"/>
<dbReference type="Proteomes" id="UP000232693">
    <property type="component" value="Chromosome"/>
</dbReference>
<evidence type="ECO:0000313" key="2">
    <source>
        <dbReference type="Proteomes" id="UP000232693"/>
    </source>
</evidence>
<sequence length="155" mass="17752">MSIIKKHLNLILLLVIAACAALIFEKLKDEGYVKTYTTCVSSVKVVVYNDSGNLKATHYISQCDDSQKLQNNIYIEEEGDDSRYLVYQGYSEQPANLYLFWDEIDGLYIAGTESDVITSAQRHFSQYRVEYLPLRQLRVALGEAYSKYKKTQLAN</sequence>
<proteinExistence type="predicted"/>
<dbReference type="EMBL" id="CP025120">
    <property type="protein sequence ID" value="AUD78942.1"/>
    <property type="molecule type" value="Genomic_DNA"/>
</dbReference>
<gene>
    <name evidence="1" type="ORF">CW740_06635</name>
</gene>
<dbReference type="AlphaFoldDB" id="A0A2K9AMU3"/>
<name>A0A2K9AMU3_9GAMM</name>